<name>A0A6A7B8K1_9PLEO</name>
<dbReference type="OrthoDB" id="1022638at2759"/>
<dbReference type="PANTHER" id="PTHR47843:SF2">
    <property type="entry name" value="BTB DOMAIN-CONTAINING PROTEIN"/>
    <property type="match status" value="1"/>
</dbReference>
<dbReference type="SUPFAM" id="SSF54695">
    <property type="entry name" value="POZ domain"/>
    <property type="match status" value="1"/>
</dbReference>
<dbReference type="CDD" id="cd18186">
    <property type="entry name" value="BTB_POZ_ZBTB_KLHL-like"/>
    <property type="match status" value="1"/>
</dbReference>
<reference evidence="2" key="1">
    <citation type="submission" date="2020-01" db="EMBL/GenBank/DDBJ databases">
        <authorList>
            <consortium name="DOE Joint Genome Institute"/>
            <person name="Haridas S."/>
            <person name="Albert R."/>
            <person name="Binder M."/>
            <person name="Bloem J."/>
            <person name="Labutti K."/>
            <person name="Salamov A."/>
            <person name="Andreopoulos B."/>
            <person name="Baker S.E."/>
            <person name="Barry K."/>
            <person name="Bills G."/>
            <person name="Bluhm B.H."/>
            <person name="Cannon C."/>
            <person name="Castanera R."/>
            <person name="Culley D.E."/>
            <person name="Daum C."/>
            <person name="Ezra D."/>
            <person name="Gonzalez J.B."/>
            <person name="Henrissat B."/>
            <person name="Kuo A."/>
            <person name="Liang C."/>
            <person name="Lipzen A."/>
            <person name="Lutzoni F."/>
            <person name="Magnuson J."/>
            <person name="Mondo S."/>
            <person name="Nolan M."/>
            <person name="Ohm R."/>
            <person name="Pangilinan J."/>
            <person name="Park H.-J."/>
            <person name="Ramirez L."/>
            <person name="Alfaro M."/>
            <person name="Sun H."/>
            <person name="Tritt A."/>
            <person name="Yoshinaga Y."/>
            <person name="Zwiers L.-H."/>
            <person name="Turgeon B.G."/>
            <person name="Goodwin S.B."/>
            <person name="Spatafora J.W."/>
            <person name="Crous P.W."/>
            <person name="Grigoriev I.V."/>
        </authorList>
    </citation>
    <scope>NUCLEOTIDE SEQUENCE</scope>
    <source>
        <strain evidence="2">IPT5</strain>
    </source>
</reference>
<feature type="non-terminal residue" evidence="2">
    <location>
        <position position="171"/>
    </location>
</feature>
<dbReference type="PANTHER" id="PTHR47843">
    <property type="entry name" value="BTB DOMAIN-CONTAINING PROTEIN-RELATED"/>
    <property type="match status" value="1"/>
</dbReference>
<sequence length="171" mass="19779">MPVFSESRMLDLGTEVIAVRVGPEPNHTDFTIHETLIRKSSPFFEKSLGNKWRKAQERVVRLPTCSASAFSLYMQWLYTNRLHAIPKDASGSTSELANLVPACLLGEYLQDISFQDHVMDAIIEWKKKAKRPDCERITEIWVKIIYSQTNEISPLRLFFANLVAWHTTHEW</sequence>
<protein>
    <recommendedName>
        <fullName evidence="1">BTB domain-containing protein</fullName>
    </recommendedName>
</protein>
<evidence type="ECO:0000313" key="2">
    <source>
        <dbReference type="EMBL" id="KAF2851801.1"/>
    </source>
</evidence>
<evidence type="ECO:0000313" key="3">
    <source>
        <dbReference type="Proteomes" id="UP000799423"/>
    </source>
</evidence>
<dbReference type="AlphaFoldDB" id="A0A6A7B8K1"/>
<accession>A0A6A7B8K1</accession>
<dbReference type="PROSITE" id="PS50097">
    <property type="entry name" value="BTB"/>
    <property type="match status" value="1"/>
</dbReference>
<keyword evidence="3" id="KW-1185">Reference proteome</keyword>
<gene>
    <name evidence="2" type="ORF">T440DRAFT_422502</name>
</gene>
<organism evidence="2 3">
    <name type="scientific">Plenodomus tracheiphilus IPT5</name>
    <dbReference type="NCBI Taxonomy" id="1408161"/>
    <lineage>
        <taxon>Eukaryota</taxon>
        <taxon>Fungi</taxon>
        <taxon>Dikarya</taxon>
        <taxon>Ascomycota</taxon>
        <taxon>Pezizomycotina</taxon>
        <taxon>Dothideomycetes</taxon>
        <taxon>Pleosporomycetidae</taxon>
        <taxon>Pleosporales</taxon>
        <taxon>Pleosporineae</taxon>
        <taxon>Leptosphaeriaceae</taxon>
        <taxon>Plenodomus</taxon>
    </lineage>
</organism>
<dbReference type="EMBL" id="MU006301">
    <property type="protein sequence ID" value="KAF2851801.1"/>
    <property type="molecule type" value="Genomic_DNA"/>
</dbReference>
<dbReference type="InterPro" id="IPR000210">
    <property type="entry name" value="BTB/POZ_dom"/>
</dbReference>
<evidence type="ECO:0000259" key="1">
    <source>
        <dbReference type="PROSITE" id="PS50097"/>
    </source>
</evidence>
<proteinExistence type="predicted"/>
<feature type="domain" description="BTB" evidence="1">
    <location>
        <begin position="15"/>
        <end position="86"/>
    </location>
</feature>
<dbReference type="Proteomes" id="UP000799423">
    <property type="component" value="Unassembled WGS sequence"/>
</dbReference>
<dbReference type="Gene3D" id="3.30.710.10">
    <property type="entry name" value="Potassium Channel Kv1.1, Chain A"/>
    <property type="match status" value="1"/>
</dbReference>
<dbReference type="InterPro" id="IPR011333">
    <property type="entry name" value="SKP1/BTB/POZ_sf"/>
</dbReference>